<dbReference type="PANTHER" id="PTHR40547">
    <property type="entry name" value="SLL0298 PROTEIN"/>
    <property type="match status" value="1"/>
</dbReference>
<keyword evidence="1" id="KW-0472">Membrane</keyword>
<protein>
    <submittedName>
        <fullName evidence="3">DUF2062 domain-containing protein</fullName>
    </submittedName>
</protein>
<keyword evidence="4" id="KW-1185">Reference proteome</keyword>
<accession>A0ABZ2G492</accession>
<sequence>MADRPGFFRRLAIKATPSREEVLESRWLKPFGTRVRQSDLWRFTRRSVPRGVAAGLFIGIFLMVPGLQIVGAALLCIPLRGNIPIAAAMTFLSNPATTPFFLIAALALGNKLGFHADLAAFNQLYDSGVGVREWLAWLLSDAAPAMVTGLFFIAVACAFVGWGVSIVFWRWWVGAKWRRRVRRDLFQHNH</sequence>
<dbReference type="InterPro" id="IPR018639">
    <property type="entry name" value="DUF2062"/>
</dbReference>
<feature type="transmembrane region" description="Helical" evidence="1">
    <location>
        <begin position="145"/>
        <end position="173"/>
    </location>
</feature>
<dbReference type="RefSeq" id="WP_338504806.1">
    <property type="nucleotide sequence ID" value="NZ_CP145607.1"/>
</dbReference>
<proteinExistence type="predicted"/>
<organism evidence="3 4">
    <name type="scientific">Sphingomonas kaistensis</name>
    <dbReference type="NCBI Taxonomy" id="298708"/>
    <lineage>
        <taxon>Bacteria</taxon>
        <taxon>Pseudomonadati</taxon>
        <taxon>Pseudomonadota</taxon>
        <taxon>Alphaproteobacteria</taxon>
        <taxon>Sphingomonadales</taxon>
        <taxon>Sphingomonadaceae</taxon>
        <taxon>Sphingomonas</taxon>
    </lineage>
</organism>
<dbReference type="Proteomes" id="UP001382935">
    <property type="component" value="Chromosome"/>
</dbReference>
<dbReference type="EMBL" id="CP145607">
    <property type="protein sequence ID" value="WWM71393.1"/>
    <property type="molecule type" value="Genomic_DNA"/>
</dbReference>
<evidence type="ECO:0000313" key="3">
    <source>
        <dbReference type="EMBL" id="WWM71393.1"/>
    </source>
</evidence>
<evidence type="ECO:0000259" key="2">
    <source>
        <dbReference type="Pfam" id="PF09835"/>
    </source>
</evidence>
<keyword evidence="1" id="KW-1133">Transmembrane helix</keyword>
<feature type="transmembrane region" description="Helical" evidence="1">
    <location>
        <begin position="52"/>
        <end position="76"/>
    </location>
</feature>
<dbReference type="Pfam" id="PF09835">
    <property type="entry name" value="DUF2062"/>
    <property type="match status" value="1"/>
</dbReference>
<feature type="domain" description="DUF2062" evidence="2">
    <location>
        <begin position="29"/>
        <end position="178"/>
    </location>
</feature>
<feature type="transmembrane region" description="Helical" evidence="1">
    <location>
        <begin position="83"/>
        <end position="108"/>
    </location>
</feature>
<evidence type="ECO:0000313" key="4">
    <source>
        <dbReference type="Proteomes" id="UP001382935"/>
    </source>
</evidence>
<reference evidence="3 4" key="1">
    <citation type="submission" date="2024-02" db="EMBL/GenBank/DDBJ databases">
        <title>Full genome sequence of Sphingomonas kaistensis.</title>
        <authorList>
            <person name="Poletto B.L."/>
            <person name="Silva G."/>
            <person name="Galante D."/>
            <person name="Campos K.R."/>
            <person name="Santos M.B.N."/>
            <person name="Sacchi C.T."/>
        </authorList>
    </citation>
    <scope>NUCLEOTIDE SEQUENCE [LARGE SCALE GENOMIC DNA]</scope>
    <source>
        <strain evidence="3 4">MA4R</strain>
    </source>
</reference>
<name>A0ABZ2G492_9SPHN</name>
<evidence type="ECO:0000256" key="1">
    <source>
        <dbReference type="SAM" id="Phobius"/>
    </source>
</evidence>
<dbReference type="PANTHER" id="PTHR40547:SF1">
    <property type="entry name" value="SLL0298 PROTEIN"/>
    <property type="match status" value="1"/>
</dbReference>
<gene>
    <name evidence="3" type="ORF">V6R86_12115</name>
</gene>
<keyword evidence="1" id="KW-0812">Transmembrane</keyword>